<reference evidence="1 2" key="1">
    <citation type="journal article" date="2024" name="G3 (Bethesda)">
        <title>Genome assembly of Hibiscus sabdariffa L. provides insights into metabolisms of medicinal natural products.</title>
        <authorList>
            <person name="Kim T."/>
        </authorList>
    </citation>
    <scope>NUCLEOTIDE SEQUENCE [LARGE SCALE GENOMIC DNA]</scope>
    <source>
        <strain evidence="1">TK-2024</strain>
        <tissue evidence="1">Old leaves</tissue>
    </source>
</reference>
<organism evidence="1 2">
    <name type="scientific">Hibiscus sabdariffa</name>
    <name type="common">roselle</name>
    <dbReference type="NCBI Taxonomy" id="183260"/>
    <lineage>
        <taxon>Eukaryota</taxon>
        <taxon>Viridiplantae</taxon>
        <taxon>Streptophyta</taxon>
        <taxon>Embryophyta</taxon>
        <taxon>Tracheophyta</taxon>
        <taxon>Spermatophyta</taxon>
        <taxon>Magnoliopsida</taxon>
        <taxon>eudicotyledons</taxon>
        <taxon>Gunneridae</taxon>
        <taxon>Pentapetalae</taxon>
        <taxon>rosids</taxon>
        <taxon>malvids</taxon>
        <taxon>Malvales</taxon>
        <taxon>Malvaceae</taxon>
        <taxon>Malvoideae</taxon>
        <taxon>Hibiscus</taxon>
    </lineage>
</organism>
<comment type="caution">
    <text evidence="1">The sequence shown here is derived from an EMBL/GenBank/DDBJ whole genome shotgun (WGS) entry which is preliminary data.</text>
</comment>
<sequence length="134" mass="15174">MIRKREWEENRLLGEAELAGCLPDEVVNSVVPLHTIEEIQAKVMVQNDRTNNILGLSGKSLDSQILEDMCSKRVEKLGFPPNDFFQPEFQDGRDLGSNSSWEVVVPGLKNIKDSWAKAVETKSMKIYRLILMAV</sequence>
<protein>
    <submittedName>
        <fullName evidence="1">Uncharacterized protein</fullName>
    </submittedName>
</protein>
<evidence type="ECO:0000313" key="2">
    <source>
        <dbReference type="Proteomes" id="UP001396334"/>
    </source>
</evidence>
<keyword evidence="2" id="KW-1185">Reference proteome</keyword>
<accession>A0ABR2R159</accession>
<gene>
    <name evidence="1" type="ORF">V6N11_018941</name>
</gene>
<proteinExistence type="predicted"/>
<dbReference type="Proteomes" id="UP001396334">
    <property type="component" value="Unassembled WGS sequence"/>
</dbReference>
<dbReference type="EMBL" id="JBBPBN010000028">
    <property type="protein sequence ID" value="KAK9006604.1"/>
    <property type="molecule type" value="Genomic_DNA"/>
</dbReference>
<name>A0ABR2R159_9ROSI</name>
<evidence type="ECO:0000313" key="1">
    <source>
        <dbReference type="EMBL" id="KAK9006604.1"/>
    </source>
</evidence>